<name>A0A512JLP8_9HYPH</name>
<evidence type="ECO:0000313" key="2">
    <source>
        <dbReference type="Proteomes" id="UP000321750"/>
    </source>
</evidence>
<dbReference type="Proteomes" id="UP000321750">
    <property type="component" value="Unassembled WGS sequence"/>
</dbReference>
<sequence length="123" mass="12707">MGAGAALTLVLLFTLSNCEKGLDARRAAVCRRAVPALVPPNAAVTLLRVGTGPGADSIRVDYRLTGSPDASSKARWLICGFGPGSSLESIVTESGSVSGASVYLLRHYYLDTPEAVEADPGKS</sequence>
<organism evidence="1 2">
    <name type="scientific">Methylobacterium gnaphalii</name>
    <dbReference type="NCBI Taxonomy" id="1010610"/>
    <lineage>
        <taxon>Bacteria</taxon>
        <taxon>Pseudomonadati</taxon>
        <taxon>Pseudomonadota</taxon>
        <taxon>Alphaproteobacteria</taxon>
        <taxon>Hyphomicrobiales</taxon>
        <taxon>Methylobacteriaceae</taxon>
        <taxon>Methylobacterium</taxon>
    </lineage>
</organism>
<protein>
    <submittedName>
        <fullName evidence="1">Uncharacterized protein</fullName>
    </submittedName>
</protein>
<keyword evidence="2" id="KW-1185">Reference proteome</keyword>
<proteinExistence type="predicted"/>
<comment type="caution">
    <text evidence="1">The sequence shown here is derived from an EMBL/GenBank/DDBJ whole genome shotgun (WGS) entry which is preliminary data.</text>
</comment>
<dbReference type="RefSeq" id="WP_147047154.1">
    <property type="nucleotide sequence ID" value="NZ_BJZV01000014.1"/>
</dbReference>
<dbReference type="OrthoDB" id="9811695at2"/>
<dbReference type="EMBL" id="BJZV01000014">
    <property type="protein sequence ID" value="GEP10889.1"/>
    <property type="molecule type" value="Genomic_DNA"/>
</dbReference>
<dbReference type="AlphaFoldDB" id="A0A512JLP8"/>
<gene>
    <name evidence="1" type="ORF">MGN01_27340</name>
</gene>
<reference evidence="1 2" key="1">
    <citation type="submission" date="2019-07" db="EMBL/GenBank/DDBJ databases">
        <title>Whole genome shotgun sequence of Methylobacterium gnaphalii NBRC 107716.</title>
        <authorList>
            <person name="Hosoyama A."/>
            <person name="Uohara A."/>
            <person name="Ohji S."/>
            <person name="Ichikawa N."/>
        </authorList>
    </citation>
    <scope>NUCLEOTIDE SEQUENCE [LARGE SCALE GENOMIC DNA]</scope>
    <source>
        <strain evidence="1 2">NBRC 107716</strain>
    </source>
</reference>
<evidence type="ECO:0000313" key="1">
    <source>
        <dbReference type="EMBL" id="GEP10889.1"/>
    </source>
</evidence>
<accession>A0A512JLP8</accession>